<organism evidence="1 3">
    <name type="scientific">Pyrus ussuriensis x Pyrus communis</name>
    <dbReference type="NCBI Taxonomy" id="2448454"/>
    <lineage>
        <taxon>Eukaryota</taxon>
        <taxon>Viridiplantae</taxon>
        <taxon>Streptophyta</taxon>
        <taxon>Embryophyta</taxon>
        <taxon>Tracheophyta</taxon>
        <taxon>Spermatophyta</taxon>
        <taxon>Magnoliopsida</taxon>
        <taxon>eudicotyledons</taxon>
        <taxon>Gunneridae</taxon>
        <taxon>Pentapetalae</taxon>
        <taxon>rosids</taxon>
        <taxon>fabids</taxon>
        <taxon>Rosales</taxon>
        <taxon>Rosaceae</taxon>
        <taxon>Amygdaloideae</taxon>
        <taxon>Maleae</taxon>
        <taxon>Pyrus</taxon>
    </lineage>
</organism>
<evidence type="ECO:0000313" key="2">
    <source>
        <dbReference type="EMBL" id="KAB2623696.1"/>
    </source>
</evidence>
<dbReference type="AlphaFoldDB" id="A0A5N5GCA2"/>
<comment type="caution">
    <text evidence="1">The sequence shown here is derived from an EMBL/GenBank/DDBJ whole genome shotgun (WGS) entry which is preliminary data.</text>
</comment>
<reference evidence="1 3" key="1">
    <citation type="submission" date="2019-09" db="EMBL/GenBank/DDBJ databases">
        <authorList>
            <person name="Ou C."/>
        </authorList>
    </citation>
    <scope>NUCLEOTIDE SEQUENCE [LARGE SCALE GENOMIC DNA]</scope>
    <source>
        <strain evidence="1">S2</strain>
        <tissue evidence="1">Leaf</tissue>
    </source>
</reference>
<evidence type="ECO:0000313" key="1">
    <source>
        <dbReference type="EMBL" id="KAB2611150.1"/>
    </source>
</evidence>
<protein>
    <submittedName>
        <fullName evidence="1">Uncharacterized protein</fullName>
    </submittedName>
</protein>
<dbReference type="EMBL" id="SMOL01000487">
    <property type="protein sequence ID" value="KAB2611150.1"/>
    <property type="molecule type" value="Genomic_DNA"/>
</dbReference>
<dbReference type="Proteomes" id="UP000327157">
    <property type="component" value="Chromosome 17"/>
</dbReference>
<dbReference type="EMBL" id="SMOL01000199">
    <property type="protein sequence ID" value="KAB2623696.1"/>
    <property type="molecule type" value="Genomic_DNA"/>
</dbReference>
<gene>
    <name evidence="1" type="ORF">D8674_019182</name>
    <name evidence="2" type="ORF">D8674_041778</name>
</gene>
<reference evidence="1 3" key="3">
    <citation type="submission" date="2019-11" db="EMBL/GenBank/DDBJ databases">
        <title>A de novo genome assembly of a pear dwarfing rootstock.</title>
        <authorList>
            <person name="Wang F."/>
            <person name="Wang J."/>
            <person name="Li S."/>
            <person name="Zhang Y."/>
            <person name="Fang M."/>
            <person name="Ma L."/>
            <person name="Zhao Y."/>
            <person name="Jiang S."/>
        </authorList>
    </citation>
    <scope>NUCLEOTIDE SEQUENCE [LARGE SCALE GENOMIC DNA]</scope>
    <source>
        <strain evidence="1">S2</strain>
        <tissue evidence="1">Leaf</tissue>
    </source>
</reference>
<sequence>MTSGRPILLFMDCFKAIESCMPAATARKQVTDAATPVPYTVLQPQNQQGQAVPANKGVKRGLFLDEPQRFGSMASIKHYDEIWVFDCGWYGRCKWRGWVVGEGVTLGILGLER</sequence>
<name>A0A5N5GCA2_9ROSA</name>
<accession>A0A5N5GCA2</accession>
<keyword evidence="3" id="KW-1185">Reference proteome</keyword>
<evidence type="ECO:0000313" key="3">
    <source>
        <dbReference type="Proteomes" id="UP000327157"/>
    </source>
</evidence>
<reference evidence="3" key="2">
    <citation type="submission" date="2019-10" db="EMBL/GenBank/DDBJ databases">
        <title>A de novo genome assembly of a pear dwarfing rootstock.</title>
        <authorList>
            <person name="Wang F."/>
            <person name="Wang J."/>
            <person name="Li S."/>
            <person name="Zhang Y."/>
            <person name="Fang M."/>
            <person name="Ma L."/>
            <person name="Zhao Y."/>
            <person name="Jiang S."/>
        </authorList>
    </citation>
    <scope>NUCLEOTIDE SEQUENCE [LARGE SCALE GENOMIC DNA]</scope>
</reference>
<proteinExistence type="predicted"/>